<name>A0A931CQB5_9MICC</name>
<gene>
    <name evidence="1" type="ORF">IV500_06470</name>
</gene>
<organism evidence="1 2">
    <name type="scientific">Arthrobacter terrae</name>
    <dbReference type="NCBI Taxonomy" id="2935737"/>
    <lineage>
        <taxon>Bacteria</taxon>
        <taxon>Bacillati</taxon>
        <taxon>Actinomycetota</taxon>
        <taxon>Actinomycetes</taxon>
        <taxon>Micrococcales</taxon>
        <taxon>Micrococcaceae</taxon>
        <taxon>Arthrobacter</taxon>
    </lineage>
</organism>
<sequence>MAVLESLVSRPVFDRKAAVTARCFRNVFMSRDYAKELYNLVTGEYGVPLLRVVSPTLDGAAHLFDAAVDAGRPKSVVVYSADEAGRTGKPCRSLEDYARELGY</sequence>
<dbReference type="AlphaFoldDB" id="A0A931CQB5"/>
<dbReference type="Proteomes" id="UP000655366">
    <property type="component" value="Unassembled WGS sequence"/>
</dbReference>
<reference evidence="1 2" key="1">
    <citation type="submission" date="2020-11" db="EMBL/GenBank/DDBJ databases">
        <title>Arthrobacter antarcticus sp. nov., isolated from Antarctic Soil.</title>
        <authorList>
            <person name="Li J."/>
        </authorList>
    </citation>
    <scope>NUCLEOTIDE SEQUENCE [LARGE SCALE GENOMIC DNA]</scope>
    <source>
        <strain evidence="1 2">Z1-20</strain>
    </source>
</reference>
<accession>A0A931CQB5</accession>
<evidence type="ECO:0000313" key="2">
    <source>
        <dbReference type="Proteomes" id="UP000655366"/>
    </source>
</evidence>
<protein>
    <submittedName>
        <fullName evidence="1">Uncharacterized protein</fullName>
    </submittedName>
</protein>
<evidence type="ECO:0000313" key="1">
    <source>
        <dbReference type="EMBL" id="MBG0739044.1"/>
    </source>
</evidence>
<comment type="caution">
    <text evidence="1">The sequence shown here is derived from an EMBL/GenBank/DDBJ whole genome shotgun (WGS) entry which is preliminary data.</text>
</comment>
<proteinExistence type="predicted"/>
<dbReference type="EMBL" id="JADNYM010000006">
    <property type="protein sequence ID" value="MBG0739044.1"/>
    <property type="molecule type" value="Genomic_DNA"/>
</dbReference>
<keyword evidence="2" id="KW-1185">Reference proteome</keyword>